<feature type="transmembrane region" description="Helical" evidence="8">
    <location>
        <begin position="120"/>
        <end position="139"/>
    </location>
</feature>
<dbReference type="Proteomes" id="UP001519460">
    <property type="component" value="Unassembled WGS sequence"/>
</dbReference>
<evidence type="ECO:0000256" key="2">
    <source>
        <dbReference type="ARBA" id="ARBA00022448"/>
    </source>
</evidence>
<organism evidence="10 11">
    <name type="scientific">Batillaria attramentaria</name>
    <dbReference type="NCBI Taxonomy" id="370345"/>
    <lineage>
        <taxon>Eukaryota</taxon>
        <taxon>Metazoa</taxon>
        <taxon>Spiralia</taxon>
        <taxon>Lophotrochozoa</taxon>
        <taxon>Mollusca</taxon>
        <taxon>Gastropoda</taxon>
        <taxon>Caenogastropoda</taxon>
        <taxon>Sorbeoconcha</taxon>
        <taxon>Cerithioidea</taxon>
        <taxon>Batillariidae</taxon>
        <taxon>Batillaria</taxon>
    </lineage>
</organism>
<evidence type="ECO:0000256" key="1">
    <source>
        <dbReference type="ARBA" id="ARBA00004141"/>
    </source>
</evidence>
<dbReference type="InterPro" id="IPR036259">
    <property type="entry name" value="MFS_trans_sf"/>
</dbReference>
<gene>
    <name evidence="10" type="ORF">BaRGS_00019342</name>
</gene>
<keyword evidence="5 8" id="KW-1133">Transmembrane helix</keyword>
<dbReference type="CDD" id="cd17318">
    <property type="entry name" value="MFS_SLC17"/>
    <property type="match status" value="1"/>
</dbReference>
<dbReference type="InterPro" id="IPR011701">
    <property type="entry name" value="MFS"/>
</dbReference>
<evidence type="ECO:0000313" key="11">
    <source>
        <dbReference type="Proteomes" id="UP001519460"/>
    </source>
</evidence>
<keyword evidence="3 8" id="KW-0812">Transmembrane</keyword>
<feature type="region of interest" description="Disordered" evidence="7">
    <location>
        <begin position="476"/>
        <end position="511"/>
    </location>
</feature>
<comment type="caution">
    <text evidence="10">The sequence shown here is derived from an EMBL/GenBank/DDBJ whole genome shotgun (WGS) entry which is preliminary data.</text>
</comment>
<dbReference type="InterPro" id="IPR020846">
    <property type="entry name" value="MFS_dom"/>
</dbReference>
<feature type="transmembrane region" description="Helical" evidence="8">
    <location>
        <begin position="180"/>
        <end position="201"/>
    </location>
</feature>
<keyword evidence="11" id="KW-1185">Reference proteome</keyword>
<dbReference type="PANTHER" id="PTHR11662:SF454">
    <property type="entry name" value="SIALIN-LIKE"/>
    <property type="match status" value="1"/>
</dbReference>
<dbReference type="FunFam" id="1.20.1250.20:FF:000003">
    <property type="entry name" value="Solute carrier family 17 member 3"/>
    <property type="match status" value="1"/>
</dbReference>
<sequence length="511" mass="55622">MRDSSKFGESLKDTDQLIRDAEKSESTGLLSGPWFGTRHTLILWGFLGFTTLFIQRVNMNIALVAMAQQNASGAFQDNGSTEFTWSNTLQGIVLSAFYYGYFTTQIPGGMLARVLGGKPLFAGSVIGCSALSLLTPLAARLDVGFLIGVRVVQGLLQGLVFPSMQVILSKWVPATERSRLVAFTYAGCQAGTVFGMLSAGYLCDVPQLGWPSVFYIGGGIGMLWAFGWLVCTHESPSRHPRITDDERRYIELSVDRPKDEELRTPWRSIFTSPALYAIAAAHFANDWGCFAVMTCLPKFMKDILRFDMSKNGFLSSMPYLVVWTFNLVAGSLADFLRKPNRLRTVYVRKLMVFIGLIGPGTLLLAAAYLPGCGRAPVVVLLTAAMGLSGFTMAGHSVNHLDIAPAFAGILFALTNSFGTTSGFIGPALAGVLTEGHDTRERWEKFFLISGAVYAVGGTIYVLFARGDIQPWAKVKSTDSEVIVPPPPQYGSIQRTPSSTEDGSKETNDDVR</sequence>
<evidence type="ECO:0000256" key="5">
    <source>
        <dbReference type="ARBA" id="ARBA00022989"/>
    </source>
</evidence>
<evidence type="ECO:0000259" key="9">
    <source>
        <dbReference type="PROSITE" id="PS50850"/>
    </source>
</evidence>
<dbReference type="AlphaFoldDB" id="A0ABD0KQ73"/>
<dbReference type="SUPFAM" id="SSF103473">
    <property type="entry name" value="MFS general substrate transporter"/>
    <property type="match status" value="1"/>
</dbReference>
<proteinExistence type="predicted"/>
<dbReference type="PANTHER" id="PTHR11662">
    <property type="entry name" value="SOLUTE CARRIER FAMILY 17"/>
    <property type="match status" value="1"/>
</dbReference>
<evidence type="ECO:0000256" key="7">
    <source>
        <dbReference type="SAM" id="MobiDB-lite"/>
    </source>
</evidence>
<feature type="domain" description="Major facilitator superfamily (MFS) profile" evidence="9">
    <location>
        <begin position="41"/>
        <end position="468"/>
    </location>
</feature>
<evidence type="ECO:0000256" key="8">
    <source>
        <dbReference type="SAM" id="Phobius"/>
    </source>
</evidence>
<comment type="subcellular location">
    <subcellularLocation>
        <location evidence="1">Membrane</location>
        <topology evidence="1">Multi-pass membrane protein</topology>
    </subcellularLocation>
</comment>
<feature type="transmembrane region" description="Helical" evidence="8">
    <location>
        <begin position="145"/>
        <end position="168"/>
    </location>
</feature>
<dbReference type="FunFam" id="1.20.1250.20:FF:000423">
    <property type="entry name" value="Putative inorganic phosphate cotransporter-like Protein"/>
    <property type="match status" value="1"/>
</dbReference>
<keyword evidence="4" id="KW-0769">Symport</keyword>
<evidence type="ECO:0000313" key="10">
    <source>
        <dbReference type="EMBL" id="KAK7489398.1"/>
    </source>
</evidence>
<name>A0ABD0KQ73_9CAEN</name>
<feature type="transmembrane region" description="Helical" evidence="8">
    <location>
        <begin position="375"/>
        <end position="393"/>
    </location>
</feature>
<evidence type="ECO:0000256" key="6">
    <source>
        <dbReference type="ARBA" id="ARBA00023136"/>
    </source>
</evidence>
<dbReference type="GO" id="GO:0015293">
    <property type="term" value="F:symporter activity"/>
    <property type="evidence" value="ECO:0007669"/>
    <property type="project" value="UniProtKB-KW"/>
</dbReference>
<keyword evidence="2" id="KW-0813">Transport</keyword>
<dbReference type="PROSITE" id="PS50850">
    <property type="entry name" value="MFS"/>
    <property type="match status" value="1"/>
</dbReference>
<dbReference type="InterPro" id="IPR050382">
    <property type="entry name" value="MFS_Na/Anion_cotransporter"/>
</dbReference>
<evidence type="ECO:0000256" key="4">
    <source>
        <dbReference type="ARBA" id="ARBA00022847"/>
    </source>
</evidence>
<protein>
    <recommendedName>
        <fullName evidence="9">Major facilitator superfamily (MFS) profile domain-containing protein</fullName>
    </recommendedName>
</protein>
<feature type="transmembrane region" description="Helical" evidence="8">
    <location>
        <begin position="41"/>
        <end position="59"/>
    </location>
</feature>
<keyword evidence="6 8" id="KW-0472">Membrane</keyword>
<feature type="compositionally biased region" description="Polar residues" evidence="7">
    <location>
        <begin position="490"/>
        <end position="500"/>
    </location>
</feature>
<feature type="transmembrane region" description="Helical" evidence="8">
    <location>
        <begin position="313"/>
        <end position="333"/>
    </location>
</feature>
<feature type="transmembrane region" description="Helical" evidence="8">
    <location>
        <begin position="213"/>
        <end position="231"/>
    </location>
</feature>
<evidence type="ECO:0000256" key="3">
    <source>
        <dbReference type="ARBA" id="ARBA00022692"/>
    </source>
</evidence>
<feature type="transmembrane region" description="Helical" evidence="8">
    <location>
        <begin position="345"/>
        <end position="369"/>
    </location>
</feature>
<dbReference type="EMBL" id="JACVVK020000138">
    <property type="protein sequence ID" value="KAK7489398.1"/>
    <property type="molecule type" value="Genomic_DNA"/>
</dbReference>
<feature type="transmembrane region" description="Helical" evidence="8">
    <location>
        <begin position="445"/>
        <end position="463"/>
    </location>
</feature>
<accession>A0ABD0KQ73</accession>
<feature type="transmembrane region" description="Helical" evidence="8">
    <location>
        <begin position="405"/>
        <end position="425"/>
    </location>
</feature>
<dbReference type="Pfam" id="PF07690">
    <property type="entry name" value="MFS_1"/>
    <property type="match status" value="1"/>
</dbReference>
<reference evidence="10 11" key="1">
    <citation type="journal article" date="2023" name="Sci. Data">
        <title>Genome assembly of the Korean intertidal mud-creeper Batillaria attramentaria.</title>
        <authorList>
            <person name="Patra A.K."/>
            <person name="Ho P.T."/>
            <person name="Jun S."/>
            <person name="Lee S.J."/>
            <person name="Kim Y."/>
            <person name="Won Y.J."/>
        </authorList>
    </citation>
    <scope>NUCLEOTIDE SEQUENCE [LARGE SCALE GENOMIC DNA]</scope>
    <source>
        <strain evidence="10">Wonlab-2016</strain>
    </source>
</reference>
<feature type="compositionally biased region" description="Basic and acidic residues" evidence="7">
    <location>
        <begin position="501"/>
        <end position="511"/>
    </location>
</feature>
<dbReference type="GO" id="GO:0016020">
    <property type="term" value="C:membrane"/>
    <property type="evidence" value="ECO:0007669"/>
    <property type="project" value="UniProtKB-SubCell"/>
</dbReference>
<dbReference type="Gene3D" id="1.20.1250.20">
    <property type="entry name" value="MFS general substrate transporter like domains"/>
    <property type="match status" value="2"/>
</dbReference>